<evidence type="ECO:0000313" key="3">
    <source>
        <dbReference type="Proteomes" id="UP000033882"/>
    </source>
</evidence>
<reference evidence="2 3" key="1">
    <citation type="journal article" date="2015" name="Nature">
        <title>rRNA introns, odd ribosomes, and small enigmatic genomes across a large radiation of phyla.</title>
        <authorList>
            <person name="Brown C.T."/>
            <person name="Hug L.A."/>
            <person name="Thomas B.C."/>
            <person name="Sharon I."/>
            <person name="Castelle C.J."/>
            <person name="Singh A."/>
            <person name="Wilkins M.J."/>
            <person name="Williams K.H."/>
            <person name="Banfield J.F."/>
        </authorList>
    </citation>
    <scope>NUCLEOTIDE SEQUENCE [LARGE SCALE GENOMIC DNA]</scope>
</reference>
<protein>
    <recommendedName>
        <fullName evidence="4">Type 4 fimbrial biogenesis protein PilX N-terminal domain-containing protein</fullName>
    </recommendedName>
</protein>
<evidence type="ECO:0008006" key="4">
    <source>
        <dbReference type="Google" id="ProtNLM"/>
    </source>
</evidence>
<keyword evidence="1" id="KW-1133">Transmembrane helix</keyword>
<accession>A0A0G1U8Q5</accession>
<evidence type="ECO:0000256" key="1">
    <source>
        <dbReference type="SAM" id="Phobius"/>
    </source>
</evidence>
<dbReference type="AlphaFoldDB" id="A0A0G1U8Q5"/>
<dbReference type="Proteomes" id="UP000033882">
    <property type="component" value="Unassembled WGS sequence"/>
</dbReference>
<evidence type="ECO:0000313" key="2">
    <source>
        <dbReference type="EMBL" id="KKU90497.1"/>
    </source>
</evidence>
<proteinExistence type="predicted"/>
<organism evidence="2 3">
    <name type="scientific">Candidatus Wolfebacteria bacterium GW2011_GWA2_47_9b</name>
    <dbReference type="NCBI Taxonomy" id="1619005"/>
    <lineage>
        <taxon>Bacteria</taxon>
        <taxon>Candidatus Wolfeibacteriota</taxon>
    </lineage>
</organism>
<keyword evidence="1" id="KW-0812">Transmembrane</keyword>
<comment type="caution">
    <text evidence="2">The sequence shown here is derived from an EMBL/GenBank/DDBJ whole genome shotgun (WGS) entry which is preliminary data.</text>
</comment>
<dbReference type="EMBL" id="LCPB01000002">
    <property type="protein sequence ID" value="KKU90497.1"/>
    <property type="molecule type" value="Genomic_DNA"/>
</dbReference>
<dbReference type="PATRIC" id="fig|1619005.3.peg.161"/>
<name>A0A0G1U8Q5_9BACT</name>
<keyword evidence="1" id="KW-0472">Membrane</keyword>
<gene>
    <name evidence="2" type="ORF">UY19_C0002G0070</name>
</gene>
<sequence>MNGYKKNGGYVAMLAVLMIAGAGLFIATSASLIGIGEIKSALSMTNGERALTFVEGCVEDALLKTWVSPIYAGGTITRPEGTCTVVIAKASPRWTITVSATATDYVRTIQVVVDRYPNVISIIQWKEL</sequence>
<feature type="transmembrane region" description="Helical" evidence="1">
    <location>
        <begin position="12"/>
        <end position="35"/>
    </location>
</feature>